<evidence type="ECO:0000313" key="2">
    <source>
        <dbReference type="Proteomes" id="UP000805193"/>
    </source>
</evidence>
<keyword evidence="2" id="KW-1185">Reference proteome</keyword>
<name>A0AC60P9B5_IXOPE</name>
<organism evidence="1 2">
    <name type="scientific">Ixodes persulcatus</name>
    <name type="common">Taiga tick</name>
    <dbReference type="NCBI Taxonomy" id="34615"/>
    <lineage>
        <taxon>Eukaryota</taxon>
        <taxon>Metazoa</taxon>
        <taxon>Ecdysozoa</taxon>
        <taxon>Arthropoda</taxon>
        <taxon>Chelicerata</taxon>
        <taxon>Arachnida</taxon>
        <taxon>Acari</taxon>
        <taxon>Parasitiformes</taxon>
        <taxon>Ixodida</taxon>
        <taxon>Ixodoidea</taxon>
        <taxon>Ixodidae</taxon>
        <taxon>Ixodinae</taxon>
        <taxon>Ixodes</taxon>
    </lineage>
</organism>
<dbReference type="Proteomes" id="UP000805193">
    <property type="component" value="Unassembled WGS sequence"/>
</dbReference>
<protein>
    <submittedName>
        <fullName evidence="1">Uncharacterized protein</fullName>
    </submittedName>
</protein>
<sequence length="241" mass="26397">MDWKSTPSSRAVTIVQFSTTSGYGEVRSRLYKRAIRTLGTRPDQTAKMPGRPTNQQPRCDQHRIGRLPHRGRGRRSPERFRRQSQQPAVGAPAGSRTTRTVATWTTQTGNQPPRAYSSARPWGQQLQVAADTRADRVPYPFRGYTVSETNSAAPEADAQPDVDAVYCEVCGGLVVQEPRHVLSLNHCAQRVPGVEAVLARVRRDPEFAARLGAALPAAIGAAAPQVSGDLMDLTEDDEKDL</sequence>
<evidence type="ECO:0000313" key="1">
    <source>
        <dbReference type="EMBL" id="KAG0416103.1"/>
    </source>
</evidence>
<reference evidence="1 2" key="1">
    <citation type="journal article" date="2020" name="Cell">
        <title>Large-Scale Comparative Analyses of Tick Genomes Elucidate Their Genetic Diversity and Vector Capacities.</title>
        <authorList>
            <consortium name="Tick Genome and Microbiome Consortium (TIGMIC)"/>
            <person name="Jia N."/>
            <person name="Wang J."/>
            <person name="Shi W."/>
            <person name="Du L."/>
            <person name="Sun Y."/>
            <person name="Zhan W."/>
            <person name="Jiang J.F."/>
            <person name="Wang Q."/>
            <person name="Zhang B."/>
            <person name="Ji P."/>
            <person name="Bell-Sakyi L."/>
            <person name="Cui X.M."/>
            <person name="Yuan T.T."/>
            <person name="Jiang B.G."/>
            <person name="Yang W.F."/>
            <person name="Lam T.T."/>
            <person name="Chang Q.C."/>
            <person name="Ding S.J."/>
            <person name="Wang X.J."/>
            <person name="Zhu J.G."/>
            <person name="Ruan X.D."/>
            <person name="Zhao L."/>
            <person name="Wei J.T."/>
            <person name="Ye R.Z."/>
            <person name="Que T.C."/>
            <person name="Du C.H."/>
            <person name="Zhou Y.H."/>
            <person name="Cheng J.X."/>
            <person name="Dai P.F."/>
            <person name="Guo W.B."/>
            <person name="Han X.H."/>
            <person name="Huang E.J."/>
            <person name="Li L.F."/>
            <person name="Wei W."/>
            <person name="Gao Y.C."/>
            <person name="Liu J.Z."/>
            <person name="Shao H.Z."/>
            <person name="Wang X."/>
            <person name="Wang C.C."/>
            <person name="Yang T.C."/>
            <person name="Huo Q.B."/>
            <person name="Li W."/>
            <person name="Chen H.Y."/>
            <person name="Chen S.E."/>
            <person name="Zhou L.G."/>
            <person name="Ni X.B."/>
            <person name="Tian J.H."/>
            <person name="Sheng Y."/>
            <person name="Liu T."/>
            <person name="Pan Y.S."/>
            <person name="Xia L.Y."/>
            <person name="Li J."/>
            <person name="Zhao F."/>
            <person name="Cao W.C."/>
        </authorList>
    </citation>
    <scope>NUCLEOTIDE SEQUENCE [LARGE SCALE GENOMIC DNA]</scope>
    <source>
        <strain evidence="1">Iper-2018</strain>
    </source>
</reference>
<accession>A0AC60P9B5</accession>
<gene>
    <name evidence="1" type="ORF">HPB47_006709</name>
</gene>
<dbReference type="EMBL" id="JABSTQ010010989">
    <property type="protein sequence ID" value="KAG0416103.1"/>
    <property type="molecule type" value="Genomic_DNA"/>
</dbReference>
<proteinExistence type="predicted"/>
<comment type="caution">
    <text evidence="1">The sequence shown here is derived from an EMBL/GenBank/DDBJ whole genome shotgun (WGS) entry which is preliminary data.</text>
</comment>